<name>A0ABV6N899_9PSEU</name>
<accession>A0ABV6N899</accession>
<sequence length="344" mass="36738">MQWLEDVLRRGWTCHRPAVHADGRTLSYAELLSAAAALAAELTETVSHHQLQALIVAGNSAEHLVADLATMIAGAATTALPPDSTEIRHTAAGADVVLCDADGRVVVDGLGLDRPIRTVDVREKPGVARPELPGDTDDARKVVVCPLAEREFALPSAAVDEMLRAVRLRAPTGVWRRYLALAPLSSLTEQTFVYLTLQHQGTVLLSNALHDVSAAQLTAPVAESLLRQHPELDGEDLCRALFGPTTPYLVCFDPVAPIDELTARGVPVHRGFAIGTYPITLAAQGTSGHSGEPLSHVWLKVADDGELMVKSKSHLIMPWRSADDGWLGLGVRGSLDTAGRILVG</sequence>
<dbReference type="Pfam" id="PF00501">
    <property type="entry name" value="AMP-binding"/>
    <property type="match status" value="1"/>
</dbReference>
<dbReference type="InterPro" id="IPR000873">
    <property type="entry name" value="AMP-dep_synth/lig_dom"/>
</dbReference>
<dbReference type="InterPro" id="IPR042099">
    <property type="entry name" value="ANL_N_sf"/>
</dbReference>
<gene>
    <name evidence="2" type="ORF">ACFFH7_43915</name>
</gene>
<dbReference type="RefSeq" id="WP_273943938.1">
    <property type="nucleotide sequence ID" value="NZ_CP097263.1"/>
</dbReference>
<evidence type="ECO:0000313" key="3">
    <source>
        <dbReference type="Proteomes" id="UP001589810"/>
    </source>
</evidence>
<dbReference type="Gene3D" id="3.40.50.12780">
    <property type="entry name" value="N-terminal domain of ligase-like"/>
    <property type="match status" value="1"/>
</dbReference>
<keyword evidence="3" id="KW-1185">Reference proteome</keyword>
<protein>
    <submittedName>
        <fullName evidence="2">AMP-binding protein</fullName>
    </submittedName>
</protein>
<dbReference type="EMBL" id="JBHLUD010000016">
    <property type="protein sequence ID" value="MFC0548517.1"/>
    <property type="molecule type" value="Genomic_DNA"/>
</dbReference>
<organism evidence="2 3">
    <name type="scientific">Kutzneria chonburiensis</name>
    <dbReference type="NCBI Taxonomy" id="1483604"/>
    <lineage>
        <taxon>Bacteria</taxon>
        <taxon>Bacillati</taxon>
        <taxon>Actinomycetota</taxon>
        <taxon>Actinomycetes</taxon>
        <taxon>Pseudonocardiales</taxon>
        <taxon>Pseudonocardiaceae</taxon>
        <taxon>Kutzneria</taxon>
    </lineage>
</organism>
<proteinExistence type="predicted"/>
<evidence type="ECO:0000313" key="2">
    <source>
        <dbReference type="EMBL" id="MFC0548517.1"/>
    </source>
</evidence>
<evidence type="ECO:0000259" key="1">
    <source>
        <dbReference type="Pfam" id="PF00501"/>
    </source>
</evidence>
<dbReference type="Proteomes" id="UP001589810">
    <property type="component" value="Unassembled WGS sequence"/>
</dbReference>
<dbReference type="SUPFAM" id="SSF56801">
    <property type="entry name" value="Acetyl-CoA synthetase-like"/>
    <property type="match status" value="1"/>
</dbReference>
<comment type="caution">
    <text evidence="2">The sequence shown here is derived from an EMBL/GenBank/DDBJ whole genome shotgun (WGS) entry which is preliminary data.</text>
</comment>
<reference evidence="2 3" key="1">
    <citation type="submission" date="2024-09" db="EMBL/GenBank/DDBJ databases">
        <authorList>
            <person name="Sun Q."/>
            <person name="Mori K."/>
        </authorList>
    </citation>
    <scope>NUCLEOTIDE SEQUENCE [LARGE SCALE GENOMIC DNA]</scope>
    <source>
        <strain evidence="2 3">TBRC 1432</strain>
    </source>
</reference>
<feature type="domain" description="AMP-dependent synthetase/ligase" evidence="1">
    <location>
        <begin position="14"/>
        <end position="98"/>
    </location>
</feature>